<feature type="transmembrane region" description="Helical" evidence="6">
    <location>
        <begin position="262"/>
        <end position="281"/>
    </location>
</feature>
<keyword evidence="9" id="KW-1185">Reference proteome</keyword>
<comment type="caution">
    <text evidence="8">The sequence shown here is derived from an EMBL/GenBank/DDBJ whole genome shotgun (WGS) entry which is preliminary data.</text>
</comment>
<reference evidence="8 9" key="2">
    <citation type="submission" date="2024-06" db="EMBL/GenBank/DDBJ databases">
        <title>Thioclava kandeliae sp. nov. from a rhizosphere soil sample of Kandelia candel in a mangrove.</title>
        <authorList>
            <person name="Mu T."/>
        </authorList>
    </citation>
    <scope>NUCLEOTIDE SEQUENCE [LARGE SCALE GENOMIC DNA]</scope>
    <source>
        <strain evidence="8 9">CPCC 100088</strain>
    </source>
</reference>
<feature type="transmembrane region" description="Helical" evidence="6">
    <location>
        <begin position="126"/>
        <end position="143"/>
    </location>
</feature>
<keyword evidence="5 6" id="KW-0472">Membrane</keyword>
<accession>A0ABV1SFX8</accession>
<feature type="transmembrane region" description="Helical" evidence="6">
    <location>
        <begin position="313"/>
        <end position="333"/>
    </location>
</feature>
<dbReference type="InterPro" id="IPR011701">
    <property type="entry name" value="MFS"/>
</dbReference>
<protein>
    <submittedName>
        <fullName evidence="8">MFS transporter</fullName>
    </submittedName>
</protein>
<dbReference type="PROSITE" id="PS50850">
    <property type="entry name" value="MFS"/>
    <property type="match status" value="1"/>
</dbReference>
<evidence type="ECO:0000256" key="4">
    <source>
        <dbReference type="ARBA" id="ARBA00022989"/>
    </source>
</evidence>
<feature type="domain" description="Major facilitator superfamily (MFS) profile" evidence="7">
    <location>
        <begin position="27"/>
        <end position="401"/>
    </location>
</feature>
<keyword evidence="4 6" id="KW-1133">Transmembrane helix</keyword>
<keyword evidence="2" id="KW-1003">Cell membrane</keyword>
<feature type="transmembrane region" description="Helical" evidence="6">
    <location>
        <begin position="26"/>
        <end position="47"/>
    </location>
</feature>
<feature type="transmembrane region" description="Helical" evidence="6">
    <location>
        <begin position="377"/>
        <end position="398"/>
    </location>
</feature>
<comment type="subcellular location">
    <subcellularLocation>
        <location evidence="1">Cell membrane</location>
        <topology evidence="1">Multi-pass membrane protein</topology>
    </subcellularLocation>
</comment>
<organism evidence="8 9">
    <name type="scientific">Thioclava kandeliae</name>
    <dbReference type="NCBI Taxonomy" id="3070818"/>
    <lineage>
        <taxon>Bacteria</taxon>
        <taxon>Pseudomonadati</taxon>
        <taxon>Pseudomonadota</taxon>
        <taxon>Alphaproteobacteria</taxon>
        <taxon>Rhodobacterales</taxon>
        <taxon>Paracoccaceae</taxon>
        <taxon>Thioclava</taxon>
    </lineage>
</organism>
<evidence type="ECO:0000313" key="9">
    <source>
        <dbReference type="Proteomes" id="UP001438953"/>
    </source>
</evidence>
<feature type="transmembrane region" description="Helical" evidence="6">
    <location>
        <begin position="67"/>
        <end position="86"/>
    </location>
</feature>
<dbReference type="InterPro" id="IPR036259">
    <property type="entry name" value="MFS_trans_sf"/>
</dbReference>
<dbReference type="InterPro" id="IPR050189">
    <property type="entry name" value="MFS_Efflux_Transporters"/>
</dbReference>
<evidence type="ECO:0000313" key="8">
    <source>
        <dbReference type="EMBL" id="MER5171546.1"/>
    </source>
</evidence>
<feature type="transmembrane region" description="Helical" evidence="6">
    <location>
        <begin position="155"/>
        <end position="173"/>
    </location>
</feature>
<feature type="transmembrane region" description="Helical" evidence="6">
    <location>
        <begin position="345"/>
        <end position="365"/>
    </location>
</feature>
<gene>
    <name evidence="8" type="ORF">VSX56_07115</name>
</gene>
<reference evidence="8 9" key="1">
    <citation type="submission" date="2024-01" db="EMBL/GenBank/DDBJ databases">
        <authorList>
            <person name="Deng Y."/>
            <person name="Su J."/>
        </authorList>
    </citation>
    <scope>NUCLEOTIDE SEQUENCE [LARGE SCALE GENOMIC DNA]</scope>
    <source>
        <strain evidence="8 9">CPCC 100088</strain>
    </source>
</reference>
<feature type="transmembrane region" description="Helical" evidence="6">
    <location>
        <begin position="179"/>
        <end position="202"/>
    </location>
</feature>
<evidence type="ECO:0000256" key="2">
    <source>
        <dbReference type="ARBA" id="ARBA00022475"/>
    </source>
</evidence>
<evidence type="ECO:0000256" key="3">
    <source>
        <dbReference type="ARBA" id="ARBA00022692"/>
    </source>
</evidence>
<feature type="transmembrane region" description="Helical" evidence="6">
    <location>
        <begin position="223"/>
        <end position="242"/>
    </location>
</feature>
<sequence>MTIENTPHGATVQGIEPPVINASSRLIILALALGGFAIGTTEFASMAVLPYFSQELGVDSARAADAISAYALGVVIGAPTLAVLGAKVRRRLMLTWLMVAFAVFNILSAFAPTFGSFMAMRFLSGLPHGAYFGVGALVIAAAVPKGKRAAAVSKMFLGLTIATTLGVPMANVLGQTVGWRWTFGLVGLMSLLTAISVFLTAPRVPVDPTASPLKELGALKNRQVWLTLATGAIGYGGFFAVYTYLVDTSTKSMNLPASYEPFILMLAGVGMTVFTMVYGWASDRSYTATTFFALIVGTILLIAYPWATANVVTFAAVVFLLGILSGVSMPLQIRLMDVAKESQQLAAALHHAAFNVANALGPFLAAKAIGAGYDYPVSGHVGAVLSIIGLAIFGVTILDWRRRTRLGHA</sequence>
<dbReference type="EMBL" id="JAYWLC010000004">
    <property type="protein sequence ID" value="MER5171546.1"/>
    <property type="molecule type" value="Genomic_DNA"/>
</dbReference>
<evidence type="ECO:0000256" key="5">
    <source>
        <dbReference type="ARBA" id="ARBA00023136"/>
    </source>
</evidence>
<dbReference type="Proteomes" id="UP001438953">
    <property type="component" value="Unassembled WGS sequence"/>
</dbReference>
<feature type="transmembrane region" description="Helical" evidence="6">
    <location>
        <begin position="93"/>
        <end position="114"/>
    </location>
</feature>
<evidence type="ECO:0000256" key="6">
    <source>
        <dbReference type="SAM" id="Phobius"/>
    </source>
</evidence>
<dbReference type="InterPro" id="IPR020846">
    <property type="entry name" value="MFS_dom"/>
</dbReference>
<evidence type="ECO:0000259" key="7">
    <source>
        <dbReference type="PROSITE" id="PS50850"/>
    </source>
</evidence>
<proteinExistence type="predicted"/>
<name>A0ABV1SFX8_9RHOB</name>
<feature type="transmembrane region" description="Helical" evidence="6">
    <location>
        <begin position="288"/>
        <end position="307"/>
    </location>
</feature>
<dbReference type="RefSeq" id="WP_350935952.1">
    <property type="nucleotide sequence ID" value="NZ_JAYWLC010000004.1"/>
</dbReference>
<dbReference type="Gene3D" id="1.20.1250.20">
    <property type="entry name" value="MFS general substrate transporter like domains"/>
    <property type="match status" value="2"/>
</dbReference>
<keyword evidence="3 6" id="KW-0812">Transmembrane</keyword>
<dbReference type="PANTHER" id="PTHR43124:SF3">
    <property type="entry name" value="CHLORAMPHENICOL EFFLUX PUMP RV0191"/>
    <property type="match status" value="1"/>
</dbReference>
<dbReference type="PANTHER" id="PTHR43124">
    <property type="entry name" value="PURINE EFFLUX PUMP PBUE"/>
    <property type="match status" value="1"/>
</dbReference>
<dbReference type="SUPFAM" id="SSF103473">
    <property type="entry name" value="MFS general substrate transporter"/>
    <property type="match status" value="1"/>
</dbReference>
<dbReference type="CDD" id="cd17324">
    <property type="entry name" value="MFS_NepI_like"/>
    <property type="match status" value="1"/>
</dbReference>
<evidence type="ECO:0000256" key="1">
    <source>
        <dbReference type="ARBA" id="ARBA00004651"/>
    </source>
</evidence>
<dbReference type="Pfam" id="PF07690">
    <property type="entry name" value="MFS_1"/>
    <property type="match status" value="1"/>
</dbReference>